<dbReference type="InterPro" id="IPR002881">
    <property type="entry name" value="DUF58"/>
</dbReference>
<proteinExistence type="predicted"/>
<name>A0A381XYJ4_9ZZZZ</name>
<dbReference type="Pfam" id="PF01882">
    <property type="entry name" value="DUF58"/>
    <property type="match status" value="1"/>
</dbReference>
<evidence type="ECO:0000259" key="1">
    <source>
        <dbReference type="Pfam" id="PF01882"/>
    </source>
</evidence>
<protein>
    <recommendedName>
        <fullName evidence="1">DUF58 domain-containing protein</fullName>
    </recommendedName>
</protein>
<dbReference type="SUPFAM" id="SSF53300">
    <property type="entry name" value="vWA-like"/>
    <property type="match status" value="1"/>
</dbReference>
<sequence>MDKEALSRVTAEPLFTPFPMEGSVSGHHRSPHKGSSVEFAEYREYVPGEDPRRLDWRVYARSDRFYLKEYEAETNLRCYLALDCSGSMDFGANETKFEYAKRLAATFAYMIIGQGDAAGLLAIRERKTVDLPAKRNPSQVHEILDTIGPLKPKGTPAFGDTLHELAERVRTRALTVIISDFLDDADTILDAVRHLRDRRHDVVLFHLVDPEEADFPFERPTRFVDLEGAGNMITEPAVIREQYLERLRIHIDAISNGCLECEADYRYIRTDVPVAEVLEKFLGERLAGKAA</sequence>
<dbReference type="AlphaFoldDB" id="A0A381XYJ4"/>
<organism evidence="2">
    <name type="scientific">marine metagenome</name>
    <dbReference type="NCBI Taxonomy" id="408172"/>
    <lineage>
        <taxon>unclassified sequences</taxon>
        <taxon>metagenomes</taxon>
        <taxon>ecological metagenomes</taxon>
    </lineage>
</organism>
<dbReference type="InterPro" id="IPR036465">
    <property type="entry name" value="vWFA_dom_sf"/>
</dbReference>
<dbReference type="PANTHER" id="PTHR33608:SF7">
    <property type="entry name" value="DUF58 DOMAIN-CONTAINING PROTEIN"/>
    <property type="match status" value="1"/>
</dbReference>
<dbReference type="CDD" id="cd00198">
    <property type="entry name" value="vWFA"/>
    <property type="match status" value="1"/>
</dbReference>
<gene>
    <name evidence="2" type="ORF">METZ01_LOCUS122760</name>
</gene>
<dbReference type="PANTHER" id="PTHR33608">
    <property type="entry name" value="BLL2464 PROTEIN"/>
    <property type="match status" value="1"/>
</dbReference>
<dbReference type="Gene3D" id="3.40.50.410">
    <property type="entry name" value="von Willebrand factor, type A domain"/>
    <property type="match status" value="1"/>
</dbReference>
<dbReference type="EMBL" id="UINC01016868">
    <property type="protein sequence ID" value="SVA69906.1"/>
    <property type="molecule type" value="Genomic_DNA"/>
</dbReference>
<accession>A0A381XYJ4</accession>
<evidence type="ECO:0000313" key="2">
    <source>
        <dbReference type="EMBL" id="SVA69906.1"/>
    </source>
</evidence>
<reference evidence="2" key="1">
    <citation type="submission" date="2018-05" db="EMBL/GenBank/DDBJ databases">
        <authorList>
            <person name="Lanie J.A."/>
            <person name="Ng W.-L."/>
            <person name="Kazmierczak K.M."/>
            <person name="Andrzejewski T.M."/>
            <person name="Davidsen T.M."/>
            <person name="Wayne K.J."/>
            <person name="Tettelin H."/>
            <person name="Glass J.I."/>
            <person name="Rusch D."/>
            <person name="Podicherti R."/>
            <person name="Tsui H.-C.T."/>
            <person name="Winkler M.E."/>
        </authorList>
    </citation>
    <scope>NUCLEOTIDE SEQUENCE</scope>
</reference>
<feature type="domain" description="DUF58" evidence="1">
    <location>
        <begin position="41"/>
        <end position="247"/>
    </location>
</feature>